<dbReference type="PRINTS" id="PR00682">
    <property type="entry name" value="IPNSYNTHASE"/>
</dbReference>
<evidence type="ECO:0000256" key="5">
    <source>
        <dbReference type="ARBA" id="ARBA00019045"/>
    </source>
</evidence>
<keyword evidence="14" id="KW-1185">Reference proteome</keyword>
<evidence type="ECO:0000259" key="12">
    <source>
        <dbReference type="PROSITE" id="PS51471"/>
    </source>
</evidence>
<comment type="caution">
    <text evidence="13">The sequence shown here is derived from an EMBL/GenBank/DDBJ whole genome shotgun (WGS) entry which is preliminary data.</text>
</comment>
<reference evidence="14" key="1">
    <citation type="submission" date="2018-06" db="EMBL/GenBank/DDBJ databases">
        <authorList>
            <person name="Helene L.C."/>
            <person name="Dall'Agnol R."/>
            <person name="Delamuta J.R."/>
            <person name="Hungria M."/>
        </authorList>
    </citation>
    <scope>NUCLEOTIDE SEQUENCE [LARGE SCALE GENOMIC DNA]</scope>
    <source>
        <strain evidence="14">CNPSo 3140</strain>
    </source>
</reference>
<comment type="cofactor">
    <cofactor evidence="1">
        <name>Fe(2+)</name>
        <dbReference type="ChEBI" id="CHEBI:29033"/>
    </cofactor>
</comment>
<evidence type="ECO:0000256" key="11">
    <source>
        <dbReference type="RuleBase" id="RU003682"/>
    </source>
</evidence>
<comment type="similarity">
    <text evidence="11">Belongs to the iron/ascorbate-dependent oxidoreductase family.</text>
</comment>
<dbReference type="InterPro" id="IPR044861">
    <property type="entry name" value="IPNS-like_FE2OG_OXY"/>
</dbReference>
<dbReference type="EC" id="1.13.12.19" evidence="4"/>
<evidence type="ECO:0000313" key="13">
    <source>
        <dbReference type="EMBL" id="RAZ72464.1"/>
    </source>
</evidence>
<feature type="domain" description="Fe2OG dioxygenase" evidence="12">
    <location>
        <begin position="186"/>
        <end position="286"/>
    </location>
</feature>
<dbReference type="EC" id="1.14.20.7" evidence="3"/>
<dbReference type="OrthoDB" id="21825at2"/>
<evidence type="ECO:0000256" key="9">
    <source>
        <dbReference type="ARBA" id="ARBA00047725"/>
    </source>
</evidence>
<dbReference type="PANTHER" id="PTHR47990">
    <property type="entry name" value="2-OXOGLUTARATE (2OG) AND FE(II)-DEPENDENT OXYGENASE SUPERFAMILY PROTEIN-RELATED"/>
    <property type="match status" value="1"/>
</dbReference>
<dbReference type="GO" id="GO:0102276">
    <property type="term" value="F:2-oxoglutarate oxygenase/decarboxylase (ethylene-forming) activity"/>
    <property type="evidence" value="ECO:0007669"/>
    <property type="project" value="UniProtKB-EC"/>
</dbReference>
<evidence type="ECO:0000256" key="6">
    <source>
        <dbReference type="ARBA" id="ARBA00022666"/>
    </source>
</evidence>
<dbReference type="RefSeq" id="WP_112130954.1">
    <property type="nucleotide sequence ID" value="NZ_QMBQ01000011.1"/>
</dbReference>
<dbReference type="InterPro" id="IPR027443">
    <property type="entry name" value="IPNS-like_sf"/>
</dbReference>
<evidence type="ECO:0000256" key="10">
    <source>
        <dbReference type="ARBA" id="ARBA00049359"/>
    </source>
</evidence>
<keyword evidence="6" id="KW-0266">Ethylene biosynthesis</keyword>
<keyword evidence="11" id="KW-0408">Iron</keyword>
<dbReference type="AlphaFoldDB" id="A0A330GIL9"/>
<evidence type="ECO:0000256" key="8">
    <source>
        <dbReference type="ARBA" id="ARBA00031282"/>
    </source>
</evidence>
<dbReference type="InterPro" id="IPR050231">
    <property type="entry name" value="Iron_ascorbate_oxido_reductase"/>
</dbReference>
<dbReference type="SUPFAM" id="SSF51197">
    <property type="entry name" value="Clavaminate synthase-like"/>
    <property type="match status" value="1"/>
</dbReference>
<proteinExistence type="inferred from homology"/>
<sequence>MGERERGDFSEIPILDVSALYGSDQDAIRATAATLRRYLETIGFLYVVGHPIPRADVEAVRDASKRFFALPEEEKLKLKIDKNFRGYLPFAGSTIVTSSVATVSKPNQSESIFFMHEVDEGDPRALAEKPLQGPNQWPDETALEGFRATIERYVDEMGTLARKMVGAIALSLGLPADSLDRYFEQPTTFLRLLHYPTQPQEEGLFGSAPHTDYGFITLLAQDDVGGLEVKNKAGEWVPAPPIPNSFVMNVGDILARWSNDQFVSTPHRVINRSGRERYSQPFFFDPSMDETIAALPVCVPAGASPKYEPVLYGDYLMERIDKNYHYRKKKAAEAAGA</sequence>
<organism evidence="13 14">
    <name type="scientific">Mesorhizobium atlanticum</name>
    <dbReference type="NCBI Taxonomy" id="2233532"/>
    <lineage>
        <taxon>Bacteria</taxon>
        <taxon>Pseudomonadati</taxon>
        <taxon>Pseudomonadota</taxon>
        <taxon>Alphaproteobacteria</taxon>
        <taxon>Hyphomicrobiales</taxon>
        <taxon>Phyllobacteriaceae</taxon>
        <taxon>Mesorhizobium</taxon>
    </lineage>
</organism>
<evidence type="ECO:0000256" key="3">
    <source>
        <dbReference type="ARBA" id="ARBA00012293"/>
    </source>
</evidence>
<keyword evidence="11" id="KW-0479">Metal-binding</keyword>
<dbReference type="GO" id="GO:0009693">
    <property type="term" value="P:ethylene biosynthetic process"/>
    <property type="evidence" value="ECO:0007669"/>
    <property type="project" value="UniProtKB-KW"/>
</dbReference>
<accession>A0A330GIL9</accession>
<evidence type="ECO:0000313" key="14">
    <source>
        <dbReference type="Proteomes" id="UP000251956"/>
    </source>
</evidence>
<dbReference type="Proteomes" id="UP000251956">
    <property type="component" value="Unassembled WGS sequence"/>
</dbReference>
<protein>
    <recommendedName>
        <fullName evidence="5">2-oxoglutarate-dependent ethylene/succinate-forming enzyme</fullName>
        <ecNumber evidence="4">1.13.12.19</ecNumber>
        <ecNumber evidence="3">1.14.20.7</ecNumber>
    </recommendedName>
    <alternativeName>
        <fullName evidence="7">2-oxoglutarate dioxygenase (ethylene-forming)</fullName>
    </alternativeName>
    <alternativeName>
        <fullName evidence="8">2-oxoglutarate/L-arginine monooxygenase/decarboxylase (succinate-forming)</fullName>
    </alternativeName>
</protein>
<name>A0A330GIL9_9HYPH</name>
<gene>
    <name evidence="13" type="ORF">DPM35_29445</name>
</gene>
<comment type="catalytic activity">
    <reaction evidence="10">
        <text>L-arginine + 2-oxoglutarate + O2 = guanidine + L-glutamate 5-semialdehyde + succinate + CO2</text>
        <dbReference type="Rhea" id="RHEA:31535"/>
        <dbReference type="ChEBI" id="CHEBI:15379"/>
        <dbReference type="ChEBI" id="CHEBI:16526"/>
        <dbReference type="ChEBI" id="CHEBI:16810"/>
        <dbReference type="ChEBI" id="CHEBI:30031"/>
        <dbReference type="ChEBI" id="CHEBI:30087"/>
        <dbReference type="ChEBI" id="CHEBI:32682"/>
        <dbReference type="ChEBI" id="CHEBI:58066"/>
        <dbReference type="EC" id="1.14.20.7"/>
    </reaction>
</comment>
<dbReference type="Gene3D" id="2.60.120.330">
    <property type="entry name" value="B-lactam Antibiotic, Isopenicillin N Synthase, Chain"/>
    <property type="match status" value="1"/>
</dbReference>
<reference evidence="13 14" key="2">
    <citation type="submission" date="2018-07" db="EMBL/GenBank/DDBJ databases">
        <title>Diversity of Mesorhizobium strains in Brazil.</title>
        <authorList>
            <person name="Helene L.C.F."/>
            <person name="Dall'Agnol R."/>
            <person name="Delamuta J.R.M."/>
            <person name="Hungria M."/>
        </authorList>
    </citation>
    <scope>NUCLEOTIDE SEQUENCE [LARGE SCALE GENOMIC DNA]</scope>
    <source>
        <strain evidence="13 14">CNPSo 3140</strain>
    </source>
</reference>
<evidence type="ECO:0000256" key="7">
    <source>
        <dbReference type="ARBA" id="ARBA00031011"/>
    </source>
</evidence>
<evidence type="ECO:0000256" key="2">
    <source>
        <dbReference type="ARBA" id="ARBA00004767"/>
    </source>
</evidence>
<dbReference type="PROSITE" id="PS51471">
    <property type="entry name" value="FE2OG_OXY"/>
    <property type="match status" value="1"/>
</dbReference>
<dbReference type="Pfam" id="PF03171">
    <property type="entry name" value="2OG-FeII_Oxy"/>
    <property type="match status" value="1"/>
</dbReference>
<dbReference type="GO" id="GO:0046872">
    <property type="term" value="F:metal ion binding"/>
    <property type="evidence" value="ECO:0007669"/>
    <property type="project" value="UniProtKB-KW"/>
</dbReference>
<comment type="pathway">
    <text evidence="2">Alkene biosynthesis; ethylene biosynthesis via 2-oxoglutarate.</text>
</comment>
<comment type="catalytic activity">
    <reaction evidence="9">
        <text>2-oxoglutarate + O2 + 2 H(+) = ethene + 3 CO2 + H2O</text>
        <dbReference type="Rhea" id="RHEA:31523"/>
        <dbReference type="ChEBI" id="CHEBI:15377"/>
        <dbReference type="ChEBI" id="CHEBI:15378"/>
        <dbReference type="ChEBI" id="CHEBI:15379"/>
        <dbReference type="ChEBI" id="CHEBI:16526"/>
        <dbReference type="ChEBI" id="CHEBI:16810"/>
        <dbReference type="ChEBI" id="CHEBI:18153"/>
        <dbReference type="EC" id="1.13.12.19"/>
    </reaction>
</comment>
<dbReference type="InterPro" id="IPR026992">
    <property type="entry name" value="DIOX_N"/>
</dbReference>
<evidence type="ECO:0000256" key="1">
    <source>
        <dbReference type="ARBA" id="ARBA00001954"/>
    </source>
</evidence>
<dbReference type="Pfam" id="PF14226">
    <property type="entry name" value="DIOX_N"/>
    <property type="match status" value="1"/>
</dbReference>
<evidence type="ECO:0000256" key="4">
    <source>
        <dbReference type="ARBA" id="ARBA00012531"/>
    </source>
</evidence>
<keyword evidence="11" id="KW-0560">Oxidoreductase</keyword>
<dbReference type="EMBL" id="QMBQ01000011">
    <property type="protein sequence ID" value="RAZ72464.1"/>
    <property type="molecule type" value="Genomic_DNA"/>
</dbReference>
<dbReference type="InterPro" id="IPR005123">
    <property type="entry name" value="Oxoglu/Fe-dep_dioxygenase_dom"/>
</dbReference>